<proteinExistence type="predicted"/>
<gene>
    <name evidence="1" type="ORF">GA0116959_1071</name>
</gene>
<evidence type="ECO:0000313" key="2">
    <source>
        <dbReference type="Proteomes" id="UP000243661"/>
    </source>
</evidence>
<protein>
    <submittedName>
        <fullName evidence="1">Uncharacterized protein</fullName>
    </submittedName>
</protein>
<sequence>MLPHKSHFYLSSRLNNQIFQLKKSVKKHSDLKRLTDVLIYLYDHNNKNKLFYLFLELPYDHCIAYKFTPLET</sequence>
<dbReference type="AlphaFoldDB" id="A0A1C4GUW8"/>
<evidence type="ECO:0000313" key="1">
    <source>
        <dbReference type="EMBL" id="SCC71964.1"/>
    </source>
</evidence>
<accession>A0A1C4GUW8</accession>
<reference evidence="1 2" key="1">
    <citation type="submission" date="2016-08" db="EMBL/GenBank/DDBJ databases">
        <authorList>
            <person name="Seilhamer J.J."/>
        </authorList>
    </citation>
    <scope>NUCLEOTIDE SEQUENCE [LARGE SCALE GENOMIC DNA]</scope>
    <source>
        <strain evidence="1 2">ANC 4874</strain>
    </source>
</reference>
<organism evidence="1 2">
    <name type="scientific">Acinetobacter albensis</name>
    <dbReference type="NCBI Taxonomy" id="1673609"/>
    <lineage>
        <taxon>Bacteria</taxon>
        <taxon>Pseudomonadati</taxon>
        <taxon>Pseudomonadota</taxon>
        <taxon>Gammaproteobacteria</taxon>
        <taxon>Moraxellales</taxon>
        <taxon>Moraxellaceae</taxon>
        <taxon>Acinetobacter</taxon>
    </lineage>
</organism>
<name>A0A1C4GUW8_9GAMM</name>
<dbReference type="Proteomes" id="UP000243661">
    <property type="component" value="Unassembled WGS sequence"/>
</dbReference>
<dbReference type="EMBL" id="FMBK01000007">
    <property type="protein sequence ID" value="SCC71964.1"/>
    <property type="molecule type" value="Genomic_DNA"/>
</dbReference>